<dbReference type="EMBL" id="JBHFAB010000013">
    <property type="protein sequence ID" value="MFC1418741.1"/>
    <property type="molecule type" value="Genomic_DNA"/>
</dbReference>
<organism evidence="1 2">
    <name type="scientific">Streptacidiphilus cavernicola</name>
    <dbReference type="NCBI Taxonomy" id="3342716"/>
    <lineage>
        <taxon>Bacteria</taxon>
        <taxon>Bacillati</taxon>
        <taxon>Actinomycetota</taxon>
        <taxon>Actinomycetes</taxon>
        <taxon>Kitasatosporales</taxon>
        <taxon>Streptomycetaceae</taxon>
        <taxon>Streptacidiphilus</taxon>
    </lineage>
</organism>
<dbReference type="Proteomes" id="UP001592531">
    <property type="component" value="Unassembled WGS sequence"/>
</dbReference>
<evidence type="ECO:0008006" key="3">
    <source>
        <dbReference type="Google" id="ProtNLM"/>
    </source>
</evidence>
<proteinExistence type="predicted"/>
<name>A0ABV6VYB8_9ACTN</name>
<reference evidence="1 2" key="1">
    <citation type="submission" date="2024-09" db="EMBL/GenBank/DDBJ databases">
        <authorList>
            <person name="Lee S.D."/>
        </authorList>
    </citation>
    <scope>NUCLEOTIDE SEQUENCE [LARGE SCALE GENOMIC DNA]</scope>
    <source>
        <strain evidence="1 2">N8-3</strain>
    </source>
</reference>
<keyword evidence="2" id="KW-1185">Reference proteome</keyword>
<gene>
    <name evidence="1" type="ORF">ACEZDE_19190</name>
</gene>
<accession>A0ABV6VYB8</accession>
<comment type="caution">
    <text evidence="1">The sequence shown here is derived from an EMBL/GenBank/DDBJ whole genome shotgun (WGS) entry which is preliminary data.</text>
</comment>
<dbReference type="RefSeq" id="WP_380537537.1">
    <property type="nucleotide sequence ID" value="NZ_JBHFAB010000013.1"/>
</dbReference>
<sequence length="462" mass="50186">MTRRLGCPTRYDVAIHARCGAQTLVPPGALPVTSVLWERTLDATSTATVVLNLEQAQTECCQGLDAVEPGMAELSVYRDGQLAWQGPVSTTTGQPGGLTIEARDVSAYLARVVNTADVGMKSDTNQDLTALVRKAVVNNLNDRAFSCPTDYPCMVPSLHLENTGVKWTTARTTLWVAYVLDIVNKLTELGGEWYATGRTFVFRRERSDTDRPQAVLTAADLTGDVQIVRSWDDLAARVWATTSTDTTAGITVSEGQSCTPYGRADLLLTGITAPKVETAADRTALVKQLRAQRDKDIDAERAAANTKLKAVTANDKLTQKEKDAQRTQIQHDRDAKIDQLNREFTAAVDAHDTNVTREQNALTTAYLQQLARQALKGRYPVPASLRVTDGAALSPDAPVGIEQLMPGERFDVRVTDRCRPLVQSMRLTKLSVTWDTDNGEKAAVSFAPLAVPPPLPNGAARA</sequence>
<evidence type="ECO:0000313" key="2">
    <source>
        <dbReference type="Proteomes" id="UP001592531"/>
    </source>
</evidence>
<protein>
    <recommendedName>
        <fullName evidence="3">Minor tail protein</fullName>
    </recommendedName>
</protein>
<evidence type="ECO:0000313" key="1">
    <source>
        <dbReference type="EMBL" id="MFC1418741.1"/>
    </source>
</evidence>